<keyword evidence="2" id="KW-0238">DNA-binding</keyword>
<dbReference type="CDD" id="cd07377">
    <property type="entry name" value="WHTH_GntR"/>
    <property type="match status" value="1"/>
</dbReference>
<sequence length="237" mass="27543">MKKYEWIYKDLEQKIQTNQLEPGNFLPTEQEMTQHYQASRDTVRKALQLLTKEGLIHKHQGRGSQVTKREQFNFPVSALTSFQELNQSLGMTAKTNVIALDKLIIDDKLAQLTGFSKNAIVWRVTRQRVMDGIASVLDIDYLLKSLVPDLSRDIAEQSIYAYLENQLNLPIAYAEKEITIDHTSDRDKLLLDLGTDHHIVSIKSKGYLEDGRQFQFTDSRHKLEKFKFVDFARRKRE</sequence>
<evidence type="ECO:0000313" key="7">
    <source>
        <dbReference type="Proteomes" id="UP001595807"/>
    </source>
</evidence>
<dbReference type="Gene3D" id="1.10.10.10">
    <property type="entry name" value="Winged helix-like DNA-binding domain superfamily/Winged helix DNA-binding domain"/>
    <property type="match status" value="1"/>
</dbReference>
<protein>
    <recommendedName>
        <fullName evidence="4">Trehalose operon repressor</fullName>
    </recommendedName>
</protein>
<keyword evidence="1" id="KW-0805">Transcription regulation</keyword>
<dbReference type="InterPro" id="IPR036388">
    <property type="entry name" value="WH-like_DNA-bd_sf"/>
</dbReference>
<accession>A0ABV8CTJ6</accession>
<dbReference type="Proteomes" id="UP001595807">
    <property type="component" value="Unassembled WGS sequence"/>
</dbReference>
<dbReference type="SMART" id="SM00345">
    <property type="entry name" value="HTH_GNTR"/>
    <property type="match status" value="1"/>
</dbReference>
<evidence type="ECO:0000256" key="1">
    <source>
        <dbReference type="ARBA" id="ARBA00023015"/>
    </source>
</evidence>
<gene>
    <name evidence="6" type="primary">treR</name>
    <name evidence="6" type="ORF">ACFORF_01265</name>
</gene>
<dbReference type="PANTHER" id="PTHR44846">
    <property type="entry name" value="MANNOSYL-D-GLYCERATE TRANSPORT/METABOLISM SYSTEM REPRESSOR MNGR-RELATED"/>
    <property type="match status" value="1"/>
</dbReference>
<dbReference type="Gene3D" id="3.40.1410.10">
    <property type="entry name" value="Chorismate lyase-like"/>
    <property type="match status" value="1"/>
</dbReference>
<dbReference type="NCBIfam" id="TIGR02404">
    <property type="entry name" value="trehalos_R_Bsub"/>
    <property type="match status" value="1"/>
</dbReference>
<name>A0ABV8CTJ6_9STRE</name>
<dbReference type="InterPro" id="IPR012770">
    <property type="entry name" value="TreR"/>
</dbReference>
<evidence type="ECO:0000313" key="6">
    <source>
        <dbReference type="EMBL" id="MFC3927264.1"/>
    </source>
</evidence>
<dbReference type="InterPro" id="IPR028978">
    <property type="entry name" value="Chorismate_lyase_/UTRA_dom_sf"/>
</dbReference>
<dbReference type="InterPro" id="IPR011663">
    <property type="entry name" value="UTRA"/>
</dbReference>
<organism evidence="6 7">
    <name type="scientific">Streptococcus caprae</name>
    <dbReference type="NCBI Taxonomy" id="1640501"/>
    <lineage>
        <taxon>Bacteria</taxon>
        <taxon>Bacillati</taxon>
        <taxon>Bacillota</taxon>
        <taxon>Bacilli</taxon>
        <taxon>Lactobacillales</taxon>
        <taxon>Streptococcaceae</taxon>
        <taxon>Streptococcus</taxon>
    </lineage>
</organism>
<comment type="caution">
    <text evidence="6">The sequence shown here is derived from an EMBL/GenBank/DDBJ whole genome shotgun (WGS) entry which is preliminary data.</text>
</comment>
<proteinExistence type="predicted"/>
<evidence type="ECO:0000256" key="4">
    <source>
        <dbReference type="NCBIfam" id="TIGR02404"/>
    </source>
</evidence>
<dbReference type="InterPro" id="IPR050679">
    <property type="entry name" value="Bact_HTH_transcr_reg"/>
</dbReference>
<dbReference type="Pfam" id="PF07702">
    <property type="entry name" value="UTRA"/>
    <property type="match status" value="1"/>
</dbReference>
<dbReference type="PANTHER" id="PTHR44846:SF12">
    <property type="entry name" value="HTH-TYPE TRANSCRIPTIONAL REGULATOR TRER"/>
    <property type="match status" value="1"/>
</dbReference>
<dbReference type="SUPFAM" id="SSF46785">
    <property type="entry name" value="Winged helix' DNA-binding domain"/>
    <property type="match status" value="1"/>
</dbReference>
<evidence type="ECO:0000259" key="5">
    <source>
        <dbReference type="PROSITE" id="PS50949"/>
    </source>
</evidence>
<reference evidence="7" key="1">
    <citation type="journal article" date="2019" name="Int. J. Syst. Evol. Microbiol.">
        <title>The Global Catalogue of Microorganisms (GCM) 10K type strain sequencing project: providing services to taxonomists for standard genome sequencing and annotation.</title>
        <authorList>
            <consortium name="The Broad Institute Genomics Platform"/>
            <consortium name="The Broad Institute Genome Sequencing Center for Infectious Disease"/>
            <person name="Wu L."/>
            <person name="Ma J."/>
        </authorList>
    </citation>
    <scope>NUCLEOTIDE SEQUENCE [LARGE SCALE GENOMIC DNA]</scope>
    <source>
        <strain evidence="7">CCUG 67170</strain>
    </source>
</reference>
<dbReference type="SMART" id="SM00866">
    <property type="entry name" value="UTRA"/>
    <property type="match status" value="1"/>
</dbReference>
<dbReference type="Pfam" id="PF00392">
    <property type="entry name" value="GntR"/>
    <property type="match status" value="1"/>
</dbReference>
<dbReference type="EMBL" id="JBHRZV010000004">
    <property type="protein sequence ID" value="MFC3927264.1"/>
    <property type="molecule type" value="Genomic_DNA"/>
</dbReference>
<dbReference type="InterPro" id="IPR036390">
    <property type="entry name" value="WH_DNA-bd_sf"/>
</dbReference>
<dbReference type="PROSITE" id="PS50949">
    <property type="entry name" value="HTH_GNTR"/>
    <property type="match status" value="1"/>
</dbReference>
<dbReference type="PRINTS" id="PR00035">
    <property type="entry name" value="HTHGNTR"/>
</dbReference>
<keyword evidence="3" id="KW-0804">Transcription</keyword>
<evidence type="ECO:0000256" key="2">
    <source>
        <dbReference type="ARBA" id="ARBA00023125"/>
    </source>
</evidence>
<dbReference type="InterPro" id="IPR000524">
    <property type="entry name" value="Tscrpt_reg_HTH_GntR"/>
</dbReference>
<dbReference type="SUPFAM" id="SSF64288">
    <property type="entry name" value="Chorismate lyase-like"/>
    <property type="match status" value="1"/>
</dbReference>
<dbReference type="RefSeq" id="WP_380424587.1">
    <property type="nucleotide sequence ID" value="NZ_JBHRZV010000004.1"/>
</dbReference>
<keyword evidence="7" id="KW-1185">Reference proteome</keyword>
<feature type="domain" description="HTH gntR-type" evidence="5">
    <location>
        <begin position="1"/>
        <end position="69"/>
    </location>
</feature>
<evidence type="ECO:0000256" key="3">
    <source>
        <dbReference type="ARBA" id="ARBA00023163"/>
    </source>
</evidence>